<dbReference type="RefSeq" id="WP_211631708.1">
    <property type="nucleotide sequence ID" value="NZ_CP073100.1"/>
</dbReference>
<feature type="signal peptide" evidence="2">
    <location>
        <begin position="1"/>
        <end position="23"/>
    </location>
</feature>
<sequence length="611" mass="66841">MSVRSIPLRLAPLLALALQPAFAEDESLAVPSLDQLPAEGVTPVGDETTETPAGEAARPTDNVTINLIHRLVEKGVLTKDEADTMIRQAEADATRVRAQQRAEIQTAVQQEALAPVQEGEVGVTYVPETVKAQMREEIKHQLLTEARVQNWSAPAATPEWVKRYKVFGDVRVRYEGSFFPGGNDNSGQFPNFNAINTGAPYDTAGTQHSPQYNVDQDRDRFRLRARVGAEIDLDDGFTAGLRLATGENNSPVSPNQSLGAAGNAQGGNFSKYAVWIDRAFLSYHFGEDHCYDVDLQAGRFDNPFFNTDIVWDDDLGFDGFAAKGKFRFNDDIKVFATAGAFPIFNTDFNFSSINPAKFESTDKYIYGGQIGVEWKIAEKLTGKFGVAFYDFDGVKGKLSTPYVPLTSSDAGDTDGLRPSFAQKGNTYMALRNILPDPSNNNGNSNQWQYFGLASPFRELTVTGRLDYDGYEPVRLSLTGEFVKNVAFDKSSVAQFAVNNRGPSGDPQKQGLFEGGDTAWMVNLVVGDAALEKFGDWQTYLGYRYVESDSVVDGLTDSDFGGGGTNLKGFTLGANMALSKAVRIGARWMSADQIAGPTYRNDILQVDLNAKF</sequence>
<accession>A0A975J047</accession>
<dbReference type="Pfam" id="PF16930">
    <property type="entry name" value="Porin_5"/>
    <property type="match status" value="1"/>
</dbReference>
<dbReference type="KEGG" id="lamb:KBB96_01440"/>
<keyword evidence="2" id="KW-0732">Signal</keyword>
<dbReference type="InterPro" id="IPR011250">
    <property type="entry name" value="OMP/PagP_B-barrel"/>
</dbReference>
<evidence type="ECO:0000313" key="3">
    <source>
        <dbReference type="EMBL" id="QUE51569.1"/>
    </source>
</evidence>
<dbReference type="AlphaFoldDB" id="A0A975J047"/>
<dbReference type="EMBL" id="CP073100">
    <property type="protein sequence ID" value="QUE51569.1"/>
    <property type="molecule type" value="Genomic_DNA"/>
</dbReference>
<reference evidence="3" key="1">
    <citation type="submission" date="2021-04" db="EMBL/GenBank/DDBJ databases">
        <title>Luteolibacter sp. 32A isolated from the skin of an Anderson's salamander (Ambystoma andersonii).</title>
        <authorList>
            <person name="Spergser J."/>
            <person name="Busse H.-J."/>
        </authorList>
    </citation>
    <scope>NUCLEOTIDE SEQUENCE</scope>
    <source>
        <strain evidence="3">32A</strain>
    </source>
</reference>
<gene>
    <name evidence="3" type="ORF">KBB96_01440</name>
</gene>
<feature type="region of interest" description="Disordered" evidence="1">
    <location>
        <begin position="34"/>
        <end position="59"/>
    </location>
</feature>
<evidence type="ECO:0000313" key="4">
    <source>
        <dbReference type="Proteomes" id="UP000676169"/>
    </source>
</evidence>
<feature type="chain" id="PRO_5036918129" evidence="2">
    <location>
        <begin position="24"/>
        <end position="611"/>
    </location>
</feature>
<name>A0A975J047_9BACT</name>
<evidence type="ECO:0000256" key="2">
    <source>
        <dbReference type="SAM" id="SignalP"/>
    </source>
</evidence>
<dbReference type="InterPro" id="IPR032638">
    <property type="entry name" value="Porin_5"/>
</dbReference>
<dbReference type="Proteomes" id="UP000676169">
    <property type="component" value="Chromosome"/>
</dbReference>
<evidence type="ECO:0000256" key="1">
    <source>
        <dbReference type="SAM" id="MobiDB-lite"/>
    </source>
</evidence>
<dbReference type="SUPFAM" id="SSF56925">
    <property type="entry name" value="OMPA-like"/>
    <property type="match status" value="1"/>
</dbReference>
<organism evidence="3 4">
    <name type="scientific">Luteolibacter ambystomatis</name>
    <dbReference type="NCBI Taxonomy" id="2824561"/>
    <lineage>
        <taxon>Bacteria</taxon>
        <taxon>Pseudomonadati</taxon>
        <taxon>Verrucomicrobiota</taxon>
        <taxon>Verrucomicrobiia</taxon>
        <taxon>Verrucomicrobiales</taxon>
        <taxon>Verrucomicrobiaceae</taxon>
        <taxon>Luteolibacter</taxon>
    </lineage>
</organism>
<protein>
    <submittedName>
        <fullName evidence="3">Porin</fullName>
    </submittedName>
</protein>
<proteinExistence type="predicted"/>
<keyword evidence="4" id="KW-1185">Reference proteome</keyword>